<proteinExistence type="inferred from homology"/>
<dbReference type="PRINTS" id="PR00615">
    <property type="entry name" value="CCAATSUBUNTA"/>
</dbReference>
<comment type="similarity">
    <text evidence="2">Belongs to the NFYB/HAP3 subunit family.</text>
</comment>
<gene>
    <name evidence="10" type="ORF">ACMD2_22489</name>
</gene>
<dbReference type="GO" id="GO:0016602">
    <property type="term" value="C:CCAAT-binding factor complex"/>
    <property type="evidence" value="ECO:0007669"/>
    <property type="project" value="InterPro"/>
</dbReference>
<dbReference type="FunFam" id="1.10.20.10:FF:000049">
    <property type="entry name" value="Nuclear transcription factor Y subunit B-6"/>
    <property type="match status" value="1"/>
</dbReference>
<dbReference type="Pfam" id="PF00808">
    <property type="entry name" value="CBFD_NFYB_HMF"/>
    <property type="match status" value="1"/>
</dbReference>
<dbReference type="Gene3D" id="1.10.20.10">
    <property type="entry name" value="Histone, subunit A"/>
    <property type="match status" value="1"/>
</dbReference>
<evidence type="ECO:0000256" key="7">
    <source>
        <dbReference type="ARBA" id="ARBA00023163"/>
    </source>
</evidence>
<dbReference type="Proteomes" id="UP000092600">
    <property type="component" value="Unassembled WGS sequence"/>
</dbReference>
<keyword evidence="8" id="KW-0539">Nucleus</keyword>
<dbReference type="PANTHER" id="PTHR11064">
    <property type="entry name" value="CCAAT-BINDING TRANSCRIPTION FACTOR-RELATED"/>
    <property type="match status" value="1"/>
</dbReference>
<evidence type="ECO:0000313" key="10">
    <source>
        <dbReference type="EMBL" id="OAY73196.1"/>
    </source>
</evidence>
<accession>A0A199V8J4</accession>
<dbReference type="GO" id="GO:0001228">
    <property type="term" value="F:DNA-binding transcription activator activity, RNA polymerase II-specific"/>
    <property type="evidence" value="ECO:0007669"/>
    <property type="project" value="InterPro"/>
</dbReference>
<reference evidence="10 11" key="1">
    <citation type="journal article" date="2016" name="DNA Res.">
        <title>The draft genome of MD-2 pineapple using hybrid error correction of long reads.</title>
        <authorList>
            <person name="Redwan R.M."/>
            <person name="Saidin A."/>
            <person name="Kumar S.V."/>
        </authorList>
    </citation>
    <scope>NUCLEOTIDE SEQUENCE [LARGE SCALE GENOMIC DNA]</scope>
    <source>
        <strain evidence="11">cv. MD2</strain>
        <tissue evidence="10">Leaf</tissue>
    </source>
</reference>
<keyword evidence="4" id="KW-0805">Transcription regulation</keyword>
<dbReference type="GO" id="GO:0000978">
    <property type="term" value="F:RNA polymerase II cis-regulatory region sequence-specific DNA binding"/>
    <property type="evidence" value="ECO:0007669"/>
    <property type="project" value="TreeGrafter"/>
</dbReference>
<dbReference type="PANTHER" id="PTHR11064:SF196">
    <property type="entry name" value="NUCLEAR TRANSCRIPTION FACTOR Y SUBUNIT B-6"/>
    <property type="match status" value="1"/>
</dbReference>
<dbReference type="InterPro" id="IPR003958">
    <property type="entry name" value="CBFA_NFYB_domain"/>
</dbReference>
<evidence type="ECO:0000256" key="3">
    <source>
        <dbReference type="ARBA" id="ARBA00022682"/>
    </source>
</evidence>
<dbReference type="STRING" id="4615.A0A199V8J4"/>
<evidence type="ECO:0000256" key="6">
    <source>
        <dbReference type="ARBA" id="ARBA00023159"/>
    </source>
</evidence>
<dbReference type="SUPFAM" id="SSF47113">
    <property type="entry name" value="Histone-fold"/>
    <property type="match status" value="1"/>
</dbReference>
<keyword evidence="6" id="KW-0010">Activator</keyword>
<comment type="subcellular location">
    <subcellularLocation>
        <location evidence="1">Nucleus</location>
    </subcellularLocation>
</comment>
<evidence type="ECO:0000259" key="9">
    <source>
        <dbReference type="Pfam" id="PF00808"/>
    </source>
</evidence>
<evidence type="ECO:0000256" key="1">
    <source>
        <dbReference type="ARBA" id="ARBA00004123"/>
    </source>
</evidence>
<dbReference type="AlphaFoldDB" id="A0A199V8J4"/>
<dbReference type="InterPro" id="IPR003956">
    <property type="entry name" value="Transcrpt_fac_NFYB/HAP3_CS"/>
</dbReference>
<dbReference type="EMBL" id="LSRQ01002791">
    <property type="protein sequence ID" value="OAY73196.1"/>
    <property type="molecule type" value="Genomic_DNA"/>
</dbReference>
<evidence type="ECO:0000313" key="11">
    <source>
        <dbReference type="Proteomes" id="UP000092600"/>
    </source>
</evidence>
<evidence type="ECO:0000256" key="4">
    <source>
        <dbReference type="ARBA" id="ARBA00023015"/>
    </source>
</evidence>
<protein>
    <submittedName>
        <fullName evidence="10">Nuclear transcription factor Y subunit B-6</fullName>
    </submittedName>
</protein>
<name>A0A199V8J4_ANACO</name>
<keyword evidence="7" id="KW-0804">Transcription</keyword>
<dbReference type="InterPro" id="IPR009072">
    <property type="entry name" value="Histone-fold"/>
</dbReference>
<feature type="domain" description="Transcription factor CBF/NF-Y/archaeal histone" evidence="9">
    <location>
        <begin position="79"/>
        <end position="142"/>
    </location>
</feature>
<evidence type="ECO:0000256" key="5">
    <source>
        <dbReference type="ARBA" id="ARBA00023125"/>
    </source>
</evidence>
<sequence>MSLHVSIAYATWKVLVVAPVAFKGYKETTWVMHVCVRARACVSDPVQQAVQHEPAAAVGGGGGGHQAPQQHVREQDRLMPIANVIRIMRRVLPTHAKIADDAKETMQECVSEYISFITSEANERCQREQRKTITADDILWAMSRLGFQDYVEPLSVFLHRYRQAEGDHRGSLRPDLLPIAPLLKRHSSSSNSHQSNLAFPLLPPPPPMPMPILHDEAPPMTAHPLPLPLPLPSFATAAVMPPSQMLPPFTAAAVVPPPQHNPFGQMYGGDGMLGGYYAAVGMYGDAGGGGESTSSYVPAIAPPNFDHHHPYAAFK</sequence>
<dbReference type="PROSITE" id="PS00685">
    <property type="entry name" value="NFYB_HAP3"/>
    <property type="match status" value="1"/>
</dbReference>
<comment type="caution">
    <text evidence="10">The sequence shown here is derived from an EMBL/GenBank/DDBJ whole genome shotgun (WGS) entry which is preliminary data.</text>
</comment>
<dbReference type="InterPro" id="IPR027113">
    <property type="entry name" value="Transc_fact_NFYB/HAP3"/>
</dbReference>
<dbReference type="CDD" id="cd22907">
    <property type="entry name" value="HFD_NFYB"/>
    <property type="match status" value="1"/>
</dbReference>
<evidence type="ECO:0000256" key="2">
    <source>
        <dbReference type="ARBA" id="ARBA00009053"/>
    </source>
</evidence>
<dbReference type="GO" id="GO:0046982">
    <property type="term" value="F:protein heterodimerization activity"/>
    <property type="evidence" value="ECO:0007669"/>
    <property type="project" value="InterPro"/>
</dbReference>
<keyword evidence="5" id="KW-0238">DNA-binding</keyword>
<dbReference type="GO" id="GO:0009738">
    <property type="term" value="P:abscisic acid-activated signaling pathway"/>
    <property type="evidence" value="ECO:0007669"/>
    <property type="project" value="UniProtKB-KW"/>
</dbReference>
<keyword evidence="3" id="KW-0938">Abscisic acid signaling pathway</keyword>
<organism evidence="10 11">
    <name type="scientific">Ananas comosus</name>
    <name type="common">Pineapple</name>
    <name type="synonym">Ananas ananas</name>
    <dbReference type="NCBI Taxonomy" id="4615"/>
    <lineage>
        <taxon>Eukaryota</taxon>
        <taxon>Viridiplantae</taxon>
        <taxon>Streptophyta</taxon>
        <taxon>Embryophyta</taxon>
        <taxon>Tracheophyta</taxon>
        <taxon>Spermatophyta</taxon>
        <taxon>Magnoliopsida</taxon>
        <taxon>Liliopsida</taxon>
        <taxon>Poales</taxon>
        <taxon>Bromeliaceae</taxon>
        <taxon>Bromelioideae</taxon>
        <taxon>Ananas</taxon>
    </lineage>
</organism>
<evidence type="ECO:0000256" key="8">
    <source>
        <dbReference type="ARBA" id="ARBA00023242"/>
    </source>
</evidence>